<feature type="compositionally biased region" description="Polar residues" evidence="1">
    <location>
        <begin position="150"/>
        <end position="161"/>
    </location>
</feature>
<gene>
    <name evidence="3" type="ORF">PSHT_14380</name>
</gene>
<feature type="chain" id="PRO_5015485570" evidence="2">
    <location>
        <begin position="24"/>
        <end position="708"/>
    </location>
</feature>
<reference evidence="3 4" key="1">
    <citation type="submission" date="2017-12" db="EMBL/GenBank/DDBJ databases">
        <title>Gene loss provides genomic basis for host adaptation in cereal stripe rust fungi.</title>
        <authorList>
            <person name="Xia C."/>
        </authorList>
    </citation>
    <scope>NUCLEOTIDE SEQUENCE [LARGE SCALE GENOMIC DNA]</scope>
    <source>
        <strain evidence="3 4">93TX-2</strain>
    </source>
</reference>
<dbReference type="OrthoDB" id="10374135at2759"/>
<protein>
    <submittedName>
        <fullName evidence="3">Uncharacterized protein</fullName>
    </submittedName>
</protein>
<name>A0A2S4UKW5_9BASI</name>
<comment type="caution">
    <text evidence="3">The sequence shown here is derived from an EMBL/GenBank/DDBJ whole genome shotgun (WGS) entry which is preliminary data.</text>
</comment>
<accession>A0A2S4UKW5</accession>
<keyword evidence="2" id="KW-0732">Signal</keyword>
<evidence type="ECO:0000313" key="4">
    <source>
        <dbReference type="Proteomes" id="UP000238274"/>
    </source>
</evidence>
<dbReference type="Proteomes" id="UP000238274">
    <property type="component" value="Unassembled WGS sequence"/>
</dbReference>
<evidence type="ECO:0000313" key="3">
    <source>
        <dbReference type="EMBL" id="POV97764.1"/>
    </source>
</evidence>
<sequence>MRFDWVLQICILASSRAIHGVLAIGDGIKAIDLELKKPGEDWNNAYINSCEGNHSGLDGDIMEDKDPKLIQSDSGKEIKRKHEQMEGRGFDPSVESSKRNAREVDRELQHSRHMDSTKLEPTTGAFNHKVKDNSKAREGELKNDAIMESQPHSIESSSIPSQARGIGTSTSSTGLTHDTLEIQRKAAIEAVEQCSQQMAKDMAQWQSDFSQMSMYPDERISFKKHVDVVRNSMGQILTKKMYQLRRNPYVLEGVPDDVSNKIFELADRDWLKNIADLEPAVMLLNRLGTRFAKLLLIRWCDLMTKFFSDLKQHEIITIYSLNSFLNRYNKGQFILSYVNVKMFPHNSHNVYLNFNLKLSLQENSYGTQMANVLECEPSLCFKVDCISIKTRRFLTIMSIPPFPGLDHKTWKQIEFHHLISCVKNCQVQYPDSTDLHITDILDAFRASNDSTNLLETMMDDLFDTLVNYISSIIVSQDATEPMDSSKLLKLKIWYNTYTYFVSYHIQDISAGCMKKFKESRNFSKVLLFEETVGLVASLYHSAHVNLEETQKLLDNQDKARKKNEVLAAIRYIWYNPMKLTDSNKNRRVSSLDDYDIETEFSPLFNAPAVPLGHQDIRSQGLGNSCDKISILNQSILKVHHQYQRYLYHFTKLNLGKSSLSERSWKFVDETLEENVRKMSRLMSYNLSRNMLDPQPHHHEINRLVYSFL</sequence>
<feature type="compositionally biased region" description="Low complexity" evidence="1">
    <location>
        <begin position="165"/>
        <end position="174"/>
    </location>
</feature>
<evidence type="ECO:0000256" key="2">
    <source>
        <dbReference type="SAM" id="SignalP"/>
    </source>
</evidence>
<dbReference type="AlphaFoldDB" id="A0A2S4UKW5"/>
<feature type="non-terminal residue" evidence="3">
    <location>
        <position position="708"/>
    </location>
</feature>
<feature type="compositionally biased region" description="Basic and acidic residues" evidence="1">
    <location>
        <begin position="96"/>
        <end position="112"/>
    </location>
</feature>
<organism evidence="3 4">
    <name type="scientific">Puccinia striiformis</name>
    <dbReference type="NCBI Taxonomy" id="27350"/>
    <lineage>
        <taxon>Eukaryota</taxon>
        <taxon>Fungi</taxon>
        <taxon>Dikarya</taxon>
        <taxon>Basidiomycota</taxon>
        <taxon>Pucciniomycotina</taxon>
        <taxon>Pucciniomycetes</taxon>
        <taxon>Pucciniales</taxon>
        <taxon>Pucciniaceae</taxon>
        <taxon>Puccinia</taxon>
    </lineage>
</organism>
<dbReference type="VEuPathDB" id="FungiDB:PSHT_14380"/>
<reference evidence="4" key="3">
    <citation type="journal article" date="2018" name="Mol. Plant Microbe Interact.">
        <title>Genome sequence resources for the wheat stripe rust pathogen (Puccinia striiformis f. sp. tritici) and the barley stripe rust pathogen (Puccinia striiformis f. sp. hordei).</title>
        <authorList>
            <person name="Xia C."/>
            <person name="Wang M."/>
            <person name="Yin C."/>
            <person name="Cornejo O.E."/>
            <person name="Hulbert S.H."/>
            <person name="Chen X."/>
        </authorList>
    </citation>
    <scope>NUCLEOTIDE SEQUENCE [LARGE SCALE GENOMIC DNA]</scope>
    <source>
        <strain evidence="4">93TX-2</strain>
    </source>
</reference>
<reference evidence="4" key="2">
    <citation type="journal article" date="2018" name="BMC Genomics">
        <title>Genomic insights into host adaptation between the wheat stripe rust pathogen (Puccinia striiformis f. sp. tritici) and the barley stripe rust pathogen (Puccinia striiformis f. sp. hordei).</title>
        <authorList>
            <person name="Xia C."/>
            <person name="Wang M."/>
            <person name="Yin C."/>
            <person name="Cornejo O.E."/>
            <person name="Hulbert S.H."/>
            <person name="Chen X."/>
        </authorList>
    </citation>
    <scope>NUCLEOTIDE SEQUENCE [LARGE SCALE GENOMIC DNA]</scope>
    <source>
        <strain evidence="4">93TX-2</strain>
    </source>
</reference>
<feature type="region of interest" description="Disordered" evidence="1">
    <location>
        <begin position="149"/>
        <end position="174"/>
    </location>
</feature>
<evidence type="ECO:0000256" key="1">
    <source>
        <dbReference type="SAM" id="MobiDB-lite"/>
    </source>
</evidence>
<proteinExistence type="predicted"/>
<feature type="signal peptide" evidence="2">
    <location>
        <begin position="1"/>
        <end position="23"/>
    </location>
</feature>
<dbReference type="VEuPathDB" id="FungiDB:PSTT_12699"/>
<dbReference type="EMBL" id="PKSM01000321">
    <property type="protein sequence ID" value="POV97764.1"/>
    <property type="molecule type" value="Genomic_DNA"/>
</dbReference>
<feature type="region of interest" description="Disordered" evidence="1">
    <location>
        <begin position="77"/>
        <end position="112"/>
    </location>
</feature>
<keyword evidence="4" id="KW-1185">Reference proteome</keyword>